<organism evidence="2 3">
    <name type="scientific">Austropuccinia psidii MF-1</name>
    <dbReference type="NCBI Taxonomy" id="1389203"/>
    <lineage>
        <taxon>Eukaryota</taxon>
        <taxon>Fungi</taxon>
        <taxon>Dikarya</taxon>
        <taxon>Basidiomycota</taxon>
        <taxon>Pucciniomycotina</taxon>
        <taxon>Pucciniomycetes</taxon>
        <taxon>Pucciniales</taxon>
        <taxon>Sphaerophragmiaceae</taxon>
        <taxon>Austropuccinia</taxon>
    </lineage>
</organism>
<feature type="compositionally biased region" description="Polar residues" evidence="1">
    <location>
        <begin position="77"/>
        <end position="90"/>
    </location>
</feature>
<protein>
    <submittedName>
        <fullName evidence="2">Uncharacterized protein</fullName>
    </submittedName>
</protein>
<reference evidence="2" key="1">
    <citation type="submission" date="2021-03" db="EMBL/GenBank/DDBJ databases">
        <title>Draft genome sequence of rust myrtle Austropuccinia psidii MF-1, a brazilian biotype.</title>
        <authorList>
            <person name="Quecine M.C."/>
            <person name="Pachon D.M.R."/>
            <person name="Bonatelli M.L."/>
            <person name="Correr F.H."/>
            <person name="Franceschini L.M."/>
            <person name="Leite T.F."/>
            <person name="Margarido G.R.A."/>
            <person name="Almeida C.A."/>
            <person name="Ferrarezi J.A."/>
            <person name="Labate C.A."/>
        </authorList>
    </citation>
    <scope>NUCLEOTIDE SEQUENCE</scope>
    <source>
        <strain evidence="2">MF-1</strain>
    </source>
</reference>
<dbReference type="Proteomes" id="UP000765509">
    <property type="component" value="Unassembled WGS sequence"/>
</dbReference>
<accession>A0A9Q3I6K6</accession>
<dbReference type="AlphaFoldDB" id="A0A9Q3I6K6"/>
<comment type="caution">
    <text evidence="2">The sequence shown here is derived from an EMBL/GenBank/DDBJ whole genome shotgun (WGS) entry which is preliminary data.</text>
</comment>
<dbReference type="EMBL" id="AVOT02034815">
    <property type="protein sequence ID" value="MBW0529032.1"/>
    <property type="molecule type" value="Genomic_DNA"/>
</dbReference>
<proteinExistence type="predicted"/>
<gene>
    <name evidence="2" type="ORF">O181_068747</name>
</gene>
<evidence type="ECO:0000313" key="2">
    <source>
        <dbReference type="EMBL" id="MBW0529032.1"/>
    </source>
</evidence>
<name>A0A9Q3I6K6_9BASI</name>
<evidence type="ECO:0000256" key="1">
    <source>
        <dbReference type="SAM" id="MobiDB-lite"/>
    </source>
</evidence>
<feature type="region of interest" description="Disordered" evidence="1">
    <location>
        <begin position="48"/>
        <end position="90"/>
    </location>
</feature>
<evidence type="ECO:0000313" key="3">
    <source>
        <dbReference type="Proteomes" id="UP000765509"/>
    </source>
</evidence>
<sequence>MDAEVSDELDGEEVEVINPVVGHYSNSSPTKTSVNTFHSKLIFSTPRNLQPVLSSPPSSIPPPSPKPSTTRPVLASPNESITHPTSQDITSYRREAWSPLQFLLLKDFKIRSIGQ</sequence>
<keyword evidence="3" id="KW-1185">Reference proteome</keyword>